<dbReference type="GO" id="GO:0006950">
    <property type="term" value="P:response to stress"/>
    <property type="evidence" value="ECO:0007669"/>
    <property type="project" value="TreeGrafter"/>
</dbReference>
<organism evidence="11 12">
    <name type="scientific">Carpinus fangiana</name>
    <dbReference type="NCBI Taxonomy" id="176857"/>
    <lineage>
        <taxon>Eukaryota</taxon>
        <taxon>Viridiplantae</taxon>
        <taxon>Streptophyta</taxon>
        <taxon>Embryophyta</taxon>
        <taxon>Tracheophyta</taxon>
        <taxon>Spermatophyta</taxon>
        <taxon>Magnoliopsida</taxon>
        <taxon>eudicotyledons</taxon>
        <taxon>Gunneridae</taxon>
        <taxon>Pentapetalae</taxon>
        <taxon>rosids</taxon>
        <taxon>fabids</taxon>
        <taxon>Fagales</taxon>
        <taxon>Betulaceae</taxon>
        <taxon>Carpinus</taxon>
    </lineage>
</organism>
<accession>A0A5N6QUY7</accession>
<keyword evidence="3" id="KW-0346">Stress response</keyword>
<evidence type="ECO:0000313" key="12">
    <source>
        <dbReference type="Proteomes" id="UP000327013"/>
    </source>
</evidence>
<evidence type="ECO:0000313" key="11">
    <source>
        <dbReference type="EMBL" id="KAE8009943.1"/>
    </source>
</evidence>
<sequence>MAISSEPTESRSSAISKSPSSTRLSITFNGLCSSIIRPPPSPSVFCNSFWCTGILKSETNLIFGLGIDWVKLAHSIGVITSLNFSRKRMFRSKQDRTLSIAETLTKWEECNVQLDSCKNEIKSVRKAPSIRLKKGMKGKGGPENSSCNYRGVIAEIREPKEKRSWLGTFENADDVAFSYDKAAKSGSCACLNFSDYCSAATPPNICLTATPTSSNCTTLQI</sequence>
<dbReference type="GO" id="GO:0000976">
    <property type="term" value="F:transcription cis-regulatory region binding"/>
    <property type="evidence" value="ECO:0007669"/>
    <property type="project" value="TreeGrafter"/>
</dbReference>
<evidence type="ECO:0000256" key="4">
    <source>
        <dbReference type="ARBA" id="ARBA00023125"/>
    </source>
</evidence>
<dbReference type="GO" id="GO:0045893">
    <property type="term" value="P:positive regulation of DNA-templated transcription"/>
    <property type="evidence" value="ECO:0007669"/>
    <property type="project" value="TreeGrafter"/>
</dbReference>
<keyword evidence="2" id="KW-0805">Transcription regulation</keyword>
<dbReference type="Gene3D" id="3.30.730.10">
    <property type="entry name" value="AP2/ERF domain"/>
    <property type="match status" value="1"/>
</dbReference>
<comment type="subcellular location">
    <subcellularLocation>
        <location evidence="1">Nucleus</location>
    </subcellularLocation>
</comment>
<dbReference type="EMBL" id="CM017322">
    <property type="protein sequence ID" value="KAE8009943.1"/>
    <property type="molecule type" value="Genomic_DNA"/>
</dbReference>
<feature type="compositionally biased region" description="Low complexity" evidence="9">
    <location>
        <begin position="10"/>
        <end position="21"/>
    </location>
</feature>
<keyword evidence="5" id="KW-0010">Activator</keyword>
<keyword evidence="4" id="KW-0238">DNA-binding</keyword>
<dbReference type="PANTHER" id="PTHR31241:SF62">
    <property type="entry name" value="DEHYDRATION-RESPONSIVE ELEMENT-BINDING PROTEIN 2D"/>
    <property type="match status" value="1"/>
</dbReference>
<keyword evidence="6" id="KW-0804">Transcription</keyword>
<evidence type="ECO:0000259" key="10">
    <source>
        <dbReference type="PROSITE" id="PS51032"/>
    </source>
</evidence>
<dbReference type="InterPro" id="IPR016177">
    <property type="entry name" value="DNA-bd_dom_sf"/>
</dbReference>
<dbReference type="GO" id="GO:0005634">
    <property type="term" value="C:nucleus"/>
    <property type="evidence" value="ECO:0007669"/>
    <property type="project" value="UniProtKB-SubCell"/>
</dbReference>
<evidence type="ECO:0000256" key="6">
    <source>
        <dbReference type="ARBA" id="ARBA00023163"/>
    </source>
</evidence>
<feature type="region of interest" description="Disordered" evidence="9">
    <location>
        <begin position="1"/>
        <end position="21"/>
    </location>
</feature>
<dbReference type="Proteomes" id="UP000327013">
    <property type="component" value="Chromosome 2"/>
</dbReference>
<comment type="similarity">
    <text evidence="8">Belongs to the AP2/ERF transcription factor family. ERF subfamily.</text>
</comment>
<dbReference type="OrthoDB" id="550883at2759"/>
<dbReference type="AlphaFoldDB" id="A0A5N6QUY7"/>
<protein>
    <recommendedName>
        <fullName evidence="10">AP2/ERF domain-containing protein</fullName>
    </recommendedName>
</protein>
<keyword evidence="7" id="KW-0539">Nucleus</keyword>
<name>A0A5N6QUY7_9ROSI</name>
<dbReference type="InterPro" id="IPR036955">
    <property type="entry name" value="AP2/ERF_dom_sf"/>
</dbReference>
<evidence type="ECO:0000256" key="7">
    <source>
        <dbReference type="ARBA" id="ARBA00023242"/>
    </source>
</evidence>
<evidence type="ECO:0000256" key="3">
    <source>
        <dbReference type="ARBA" id="ARBA00023016"/>
    </source>
</evidence>
<reference evidence="11 12" key="1">
    <citation type="submission" date="2019-06" db="EMBL/GenBank/DDBJ databases">
        <title>A chromosomal-level reference genome of Carpinus fangiana (Coryloideae, Betulaceae).</title>
        <authorList>
            <person name="Yang X."/>
            <person name="Wang Z."/>
            <person name="Zhang L."/>
            <person name="Hao G."/>
            <person name="Liu J."/>
            <person name="Yang Y."/>
        </authorList>
    </citation>
    <scope>NUCLEOTIDE SEQUENCE [LARGE SCALE GENOMIC DNA]</scope>
    <source>
        <strain evidence="11">Cfa_2016G</strain>
        <tissue evidence="11">Leaf</tissue>
    </source>
</reference>
<evidence type="ECO:0000256" key="1">
    <source>
        <dbReference type="ARBA" id="ARBA00004123"/>
    </source>
</evidence>
<proteinExistence type="inferred from homology"/>
<dbReference type="PROSITE" id="PS51032">
    <property type="entry name" value="AP2_ERF"/>
    <property type="match status" value="1"/>
</dbReference>
<gene>
    <name evidence="11" type="ORF">FH972_006348</name>
</gene>
<evidence type="ECO:0000256" key="2">
    <source>
        <dbReference type="ARBA" id="ARBA00023015"/>
    </source>
</evidence>
<evidence type="ECO:0000256" key="8">
    <source>
        <dbReference type="ARBA" id="ARBA00024343"/>
    </source>
</evidence>
<feature type="domain" description="AP2/ERF" evidence="10">
    <location>
        <begin position="132"/>
        <end position="183"/>
    </location>
</feature>
<evidence type="ECO:0000256" key="9">
    <source>
        <dbReference type="SAM" id="MobiDB-lite"/>
    </source>
</evidence>
<dbReference type="InterPro" id="IPR001471">
    <property type="entry name" value="AP2/ERF_dom"/>
</dbReference>
<dbReference type="SUPFAM" id="SSF54171">
    <property type="entry name" value="DNA-binding domain"/>
    <property type="match status" value="1"/>
</dbReference>
<dbReference type="PANTHER" id="PTHR31241">
    <property type="entry name" value="DEHYDRATION-RESPONSIVE ELEMENT-BINDING PROTEIN 2C"/>
    <property type="match status" value="1"/>
</dbReference>
<dbReference type="SMART" id="SM00380">
    <property type="entry name" value="AP2"/>
    <property type="match status" value="1"/>
</dbReference>
<dbReference type="GO" id="GO:0003700">
    <property type="term" value="F:DNA-binding transcription factor activity"/>
    <property type="evidence" value="ECO:0007669"/>
    <property type="project" value="InterPro"/>
</dbReference>
<keyword evidence="12" id="KW-1185">Reference proteome</keyword>
<evidence type="ECO:0000256" key="5">
    <source>
        <dbReference type="ARBA" id="ARBA00023159"/>
    </source>
</evidence>